<evidence type="ECO:0000256" key="5">
    <source>
        <dbReference type="ARBA" id="ARBA00023172"/>
    </source>
</evidence>
<sequence length="80" mass="9501">MYLDRVSVRRVEDITESFWGTKVSPSTIIKLNQKVFVQIDEWRIRTPYKSISLRLLGWNLLEKVLGWRSSRRSDSCSRRG</sequence>
<comment type="function">
    <text evidence="1">Required for the transposition of the insertion element.</text>
</comment>
<dbReference type="Pfam" id="PF00872">
    <property type="entry name" value="Transposase_mut"/>
    <property type="match status" value="1"/>
</dbReference>
<comment type="similarity">
    <text evidence="2">Belongs to the transposase mutator family.</text>
</comment>
<comment type="caution">
    <text evidence="6">The sequence shown here is derived from an EMBL/GenBank/DDBJ whole genome shotgun (WGS) entry which is preliminary data.</text>
</comment>
<keyword evidence="5" id="KW-0233">DNA recombination</keyword>
<proteinExistence type="inferred from homology"/>
<keyword evidence="4" id="KW-0238">DNA-binding</keyword>
<evidence type="ECO:0000256" key="4">
    <source>
        <dbReference type="ARBA" id="ARBA00023125"/>
    </source>
</evidence>
<evidence type="ECO:0000313" key="7">
    <source>
        <dbReference type="Proteomes" id="UP000724686"/>
    </source>
</evidence>
<accession>A0ABS2UE83</accession>
<keyword evidence="7" id="KW-1185">Reference proteome</keyword>
<protein>
    <submittedName>
        <fullName evidence="6">Transposase</fullName>
    </submittedName>
</protein>
<name>A0ABS2UE83_9LEPT</name>
<keyword evidence="3" id="KW-0815">Transposition</keyword>
<evidence type="ECO:0000256" key="2">
    <source>
        <dbReference type="ARBA" id="ARBA00010961"/>
    </source>
</evidence>
<evidence type="ECO:0000313" key="6">
    <source>
        <dbReference type="EMBL" id="MBM9578089.1"/>
    </source>
</evidence>
<dbReference type="Proteomes" id="UP000724686">
    <property type="component" value="Unassembled WGS sequence"/>
</dbReference>
<organism evidence="6 7">
    <name type="scientific">Leptospira ainlahdjerensis</name>
    <dbReference type="NCBI Taxonomy" id="2810033"/>
    <lineage>
        <taxon>Bacteria</taxon>
        <taxon>Pseudomonadati</taxon>
        <taxon>Spirochaetota</taxon>
        <taxon>Spirochaetia</taxon>
        <taxon>Leptospirales</taxon>
        <taxon>Leptospiraceae</taxon>
        <taxon>Leptospira</taxon>
    </lineage>
</organism>
<evidence type="ECO:0000256" key="1">
    <source>
        <dbReference type="ARBA" id="ARBA00002190"/>
    </source>
</evidence>
<gene>
    <name evidence="6" type="ORF">JWG45_13105</name>
</gene>
<evidence type="ECO:0000256" key="3">
    <source>
        <dbReference type="ARBA" id="ARBA00022578"/>
    </source>
</evidence>
<dbReference type="InterPro" id="IPR001207">
    <property type="entry name" value="Transposase_mutator"/>
</dbReference>
<reference evidence="6 7" key="1">
    <citation type="submission" date="2021-02" db="EMBL/GenBank/DDBJ databases">
        <title>Leptospira ainlahdjerensis sp. nov., Leptospira ainazelensis sp. nov., Leptospira abararensis sp. nov. and Leptospira chreensis sp. nov., four new species isolated from water sources in Algeria.</title>
        <authorList>
            <person name="Amara Korba A."/>
            <person name="Kainiu M."/>
            <person name="Vincent A.T."/>
            <person name="Mariet J.-F."/>
            <person name="Veyrier F.J."/>
            <person name="Goarant C."/>
            <person name="Picardeau M."/>
        </authorList>
    </citation>
    <scope>NUCLEOTIDE SEQUENCE [LARGE SCALE GENOMIC DNA]</scope>
    <source>
        <strain evidence="6 7">201903070</strain>
    </source>
</reference>
<dbReference type="EMBL" id="JAFFPU010000044">
    <property type="protein sequence ID" value="MBM9578089.1"/>
    <property type="molecule type" value="Genomic_DNA"/>
</dbReference>